<dbReference type="eggNOG" id="COG1524">
    <property type="taxonomic scope" value="Bacteria"/>
</dbReference>
<dbReference type="RefSeq" id="WP_038507798.1">
    <property type="nucleotide sequence ID" value="NZ_CP008953.1"/>
</dbReference>
<dbReference type="GO" id="GO:0016787">
    <property type="term" value="F:hydrolase activity"/>
    <property type="evidence" value="ECO:0007669"/>
    <property type="project" value="UniProtKB-ARBA"/>
</dbReference>
<dbReference type="Pfam" id="PF01663">
    <property type="entry name" value="Phosphodiest"/>
    <property type="match status" value="1"/>
</dbReference>
<reference evidence="3 4" key="1">
    <citation type="journal article" date="2014" name="J. Biotechnol.">
        <title>Complete genome sequence of the actinobacterium Amycolatopsis japonica MG417-CF17(T) (=DSM 44213T) producing (S,S)-N,N'-ethylenediaminedisuccinic acid.</title>
        <authorList>
            <person name="Stegmann E."/>
            <person name="Albersmeier A."/>
            <person name="Spohn M."/>
            <person name="Gert H."/>
            <person name="Weber T."/>
            <person name="Wohlleben W."/>
            <person name="Kalinowski J."/>
            <person name="Ruckert C."/>
        </authorList>
    </citation>
    <scope>NUCLEOTIDE SEQUENCE [LARGE SCALE GENOMIC DNA]</scope>
    <source>
        <strain evidence="4">MG417-CF17 (DSM 44213)</strain>
    </source>
</reference>
<dbReference type="InterPro" id="IPR002591">
    <property type="entry name" value="Phosphodiest/P_Trfase"/>
</dbReference>
<dbReference type="Proteomes" id="UP000028492">
    <property type="component" value="Chromosome"/>
</dbReference>
<organism evidence="3 4">
    <name type="scientific">Amycolatopsis japonica</name>
    <dbReference type="NCBI Taxonomy" id="208439"/>
    <lineage>
        <taxon>Bacteria</taxon>
        <taxon>Bacillati</taxon>
        <taxon>Actinomycetota</taxon>
        <taxon>Actinomycetes</taxon>
        <taxon>Pseudonocardiales</taxon>
        <taxon>Pseudonocardiaceae</taxon>
        <taxon>Amycolatopsis</taxon>
        <taxon>Amycolatopsis japonica group</taxon>
    </lineage>
</organism>
<dbReference type="InterPro" id="IPR017850">
    <property type="entry name" value="Alkaline_phosphatase_core_sf"/>
</dbReference>
<accession>A0A075UH80</accession>
<evidence type="ECO:0000313" key="3">
    <source>
        <dbReference type="EMBL" id="AIG73372.1"/>
    </source>
</evidence>
<dbReference type="SUPFAM" id="SSF53649">
    <property type="entry name" value="Alkaline phosphatase-like"/>
    <property type="match status" value="1"/>
</dbReference>
<feature type="signal peptide" evidence="2">
    <location>
        <begin position="1"/>
        <end position="24"/>
    </location>
</feature>
<feature type="chain" id="PRO_5001709858" evidence="2">
    <location>
        <begin position="25"/>
        <end position="505"/>
    </location>
</feature>
<dbReference type="Gene3D" id="3.40.720.10">
    <property type="entry name" value="Alkaline Phosphatase, subunit A"/>
    <property type="match status" value="2"/>
</dbReference>
<dbReference type="KEGG" id="aja:AJAP_02210"/>
<evidence type="ECO:0000313" key="4">
    <source>
        <dbReference type="Proteomes" id="UP000028492"/>
    </source>
</evidence>
<protein>
    <submittedName>
        <fullName evidence="3">Type I phosphodiesterase/nucleotide pyrophosphatase</fullName>
    </submittedName>
</protein>
<sequence length="505" mass="52984">MRRTLSLLAVLVAVAGLTSGVAVAAAKTPKVLVIGLDGARFDKLMAADTPNVHALANRGYVSRSSLYGSGMAPTVSGPGWSTILTGVWPDKHKVKDNSFAGNDLASHPSWLARAETANPALDTYAAVDWTPIGDRILRTGQDRKFVLNGDSAGYEKTDEQVAVDAEKHLKQDKADASFVYFGQTDIAGHEHGADSSQYEASLRTDDALIGRLLAAVDARANRAGEDWLIMISADHGHTASGGHGGDSPEERMTFVIAAGGAVPAGTPAVAPKIVDIAPTVLRHLGIAAPAGYDGYPLGAAPSDVFDTAVLKPRQDETGVPAGVLGWTHDAPGGWSVRNASGMPAGVTEWQGWAFTTDDFWTRTAPGQQREANARARGVFAVADPDEWDDKGSPSSRGTFDSSLVSPSLDVAGKSTVDVAFVSHYRQEGTQRGALTASFDGGPEQNVLAYGPESGTANKGGDVLSVPTSASVKVPAGARSVKLTWRLYAAGNDWYWAVDAPRLTIR</sequence>
<keyword evidence="2" id="KW-0732">Signal</keyword>
<gene>
    <name evidence="3" type="ORF">AJAP_02210</name>
</gene>
<dbReference type="STRING" id="208439.AJAP_02210"/>
<keyword evidence="4" id="KW-1185">Reference proteome</keyword>
<dbReference type="PANTHER" id="PTHR10151">
    <property type="entry name" value="ECTONUCLEOTIDE PYROPHOSPHATASE/PHOSPHODIESTERASE"/>
    <property type="match status" value="1"/>
</dbReference>
<dbReference type="AlphaFoldDB" id="A0A075UH80"/>
<proteinExistence type="predicted"/>
<evidence type="ECO:0000256" key="2">
    <source>
        <dbReference type="SAM" id="SignalP"/>
    </source>
</evidence>
<dbReference type="PANTHER" id="PTHR10151:SF120">
    <property type="entry name" value="BIS(5'-ADENOSYL)-TRIPHOSPHATASE"/>
    <property type="match status" value="1"/>
</dbReference>
<dbReference type="HOGENOM" id="CLU_043662_0_0_11"/>
<evidence type="ECO:0000256" key="1">
    <source>
        <dbReference type="SAM" id="MobiDB-lite"/>
    </source>
</evidence>
<dbReference type="EMBL" id="CP008953">
    <property type="protein sequence ID" value="AIG73372.1"/>
    <property type="molecule type" value="Genomic_DNA"/>
</dbReference>
<feature type="compositionally biased region" description="Polar residues" evidence="1">
    <location>
        <begin position="392"/>
        <end position="402"/>
    </location>
</feature>
<feature type="region of interest" description="Disordered" evidence="1">
    <location>
        <begin position="382"/>
        <end position="402"/>
    </location>
</feature>
<name>A0A075UH80_9PSEU</name>